<keyword evidence="1" id="KW-0732">Signal</keyword>
<gene>
    <name evidence="2" type="ORF">MONBRDRAFT_21876</name>
</gene>
<reference evidence="2 3" key="1">
    <citation type="journal article" date="2008" name="Nature">
        <title>The genome of the choanoflagellate Monosiga brevicollis and the origin of metazoans.</title>
        <authorList>
            <consortium name="JGI Sequencing"/>
            <person name="King N."/>
            <person name="Westbrook M.J."/>
            <person name="Young S.L."/>
            <person name="Kuo A."/>
            <person name="Abedin M."/>
            <person name="Chapman J."/>
            <person name="Fairclough S."/>
            <person name="Hellsten U."/>
            <person name="Isogai Y."/>
            <person name="Letunic I."/>
            <person name="Marr M."/>
            <person name="Pincus D."/>
            <person name="Putnam N."/>
            <person name="Rokas A."/>
            <person name="Wright K.J."/>
            <person name="Zuzow R."/>
            <person name="Dirks W."/>
            <person name="Good M."/>
            <person name="Goodstein D."/>
            <person name="Lemons D."/>
            <person name="Li W."/>
            <person name="Lyons J.B."/>
            <person name="Morris A."/>
            <person name="Nichols S."/>
            <person name="Richter D.J."/>
            <person name="Salamov A."/>
            <person name="Bork P."/>
            <person name="Lim W.A."/>
            <person name="Manning G."/>
            <person name="Miller W.T."/>
            <person name="McGinnis W."/>
            <person name="Shapiro H."/>
            <person name="Tjian R."/>
            <person name="Grigoriev I.V."/>
            <person name="Rokhsar D."/>
        </authorList>
    </citation>
    <scope>NUCLEOTIDE SEQUENCE [LARGE SCALE GENOMIC DNA]</scope>
    <source>
        <strain evidence="3">MX1 / ATCC 50154</strain>
    </source>
</reference>
<dbReference type="AlphaFoldDB" id="A9UNV9"/>
<sequence length="325" mass="36174">MLIGAGGLVLVSLLLLLLQASLANRPAADGGLDATDLEICRTDTHRIALVITAHVGQQLAAIDAALERWRHFPPCLESSKFVDRDEGPHQQYACGASLIFAVENAAAAQQLQTHVAKHASVQGVLRDAGLEVQIFHAALSPQEDSWPVGPTLAFYRIIPQLRQWDYVLYLEPDARPIRAGWLQEAHRQVCLYESLLGTEGVWVLGSYPRSQAVKGNRPLANRFHLNGNAIYHTGSASFQDFVQRVESNAAADQPFQSQAHGRAYDVDLATFMLQPVHWTYAMSHAHRLVASEWIQNRWREQWSRSEMQARFPQTFVVHGGSETVT</sequence>
<evidence type="ECO:0000256" key="1">
    <source>
        <dbReference type="SAM" id="SignalP"/>
    </source>
</evidence>
<dbReference type="KEGG" id="mbr:MONBRDRAFT_21876"/>
<keyword evidence="3" id="KW-1185">Reference proteome</keyword>
<evidence type="ECO:0000313" key="2">
    <source>
        <dbReference type="EMBL" id="EDQ92313.1"/>
    </source>
</evidence>
<dbReference type="InParanoid" id="A9UNV9"/>
<protein>
    <submittedName>
        <fullName evidence="2">Uncharacterized protein</fullName>
    </submittedName>
</protein>
<dbReference type="EMBL" id="CH991543">
    <property type="protein sequence ID" value="EDQ92313.1"/>
    <property type="molecule type" value="Genomic_DNA"/>
</dbReference>
<name>A9UNV9_MONBE</name>
<dbReference type="OMA" id="KWSASHI"/>
<accession>A9UNV9</accession>
<organism evidence="2 3">
    <name type="scientific">Monosiga brevicollis</name>
    <name type="common">Choanoflagellate</name>
    <dbReference type="NCBI Taxonomy" id="81824"/>
    <lineage>
        <taxon>Eukaryota</taxon>
        <taxon>Choanoflagellata</taxon>
        <taxon>Craspedida</taxon>
        <taxon>Salpingoecidae</taxon>
        <taxon>Monosiga</taxon>
    </lineage>
</organism>
<feature type="signal peptide" evidence="1">
    <location>
        <begin position="1"/>
        <end position="23"/>
    </location>
</feature>
<dbReference type="GeneID" id="5887458"/>
<dbReference type="Proteomes" id="UP000001357">
    <property type="component" value="Unassembled WGS sequence"/>
</dbReference>
<evidence type="ECO:0000313" key="3">
    <source>
        <dbReference type="Proteomes" id="UP000001357"/>
    </source>
</evidence>
<dbReference type="RefSeq" id="XP_001742075.1">
    <property type="nucleotide sequence ID" value="XM_001742023.1"/>
</dbReference>
<proteinExistence type="predicted"/>
<feature type="chain" id="PRO_5002744589" evidence="1">
    <location>
        <begin position="24"/>
        <end position="325"/>
    </location>
</feature>